<evidence type="ECO:0000313" key="2">
    <source>
        <dbReference type="EMBL" id="QHT19394.1"/>
    </source>
</evidence>
<protein>
    <submittedName>
        <fullName evidence="2">Uncharacterized protein</fullName>
    </submittedName>
</protein>
<dbReference type="AlphaFoldDB" id="A0A6C0DS65"/>
<proteinExistence type="predicted"/>
<name>A0A6C0DS65_9ZZZZ</name>
<organism evidence="2">
    <name type="scientific">viral metagenome</name>
    <dbReference type="NCBI Taxonomy" id="1070528"/>
    <lineage>
        <taxon>unclassified sequences</taxon>
        <taxon>metagenomes</taxon>
        <taxon>organismal metagenomes</taxon>
    </lineage>
</organism>
<feature type="region of interest" description="Disordered" evidence="1">
    <location>
        <begin position="1"/>
        <end position="27"/>
    </location>
</feature>
<reference evidence="2" key="1">
    <citation type="journal article" date="2020" name="Nature">
        <title>Giant virus diversity and host interactions through global metagenomics.</title>
        <authorList>
            <person name="Schulz F."/>
            <person name="Roux S."/>
            <person name="Paez-Espino D."/>
            <person name="Jungbluth S."/>
            <person name="Walsh D.A."/>
            <person name="Denef V.J."/>
            <person name="McMahon K.D."/>
            <person name="Konstantinidis K.T."/>
            <person name="Eloe-Fadrosh E.A."/>
            <person name="Kyrpides N.C."/>
            <person name="Woyke T."/>
        </authorList>
    </citation>
    <scope>NUCLEOTIDE SEQUENCE</scope>
    <source>
        <strain evidence="2">GVMAG-M-3300023174-57</strain>
    </source>
</reference>
<accession>A0A6C0DS65</accession>
<evidence type="ECO:0000256" key="1">
    <source>
        <dbReference type="SAM" id="MobiDB-lite"/>
    </source>
</evidence>
<dbReference type="EMBL" id="MN739665">
    <property type="protein sequence ID" value="QHT19394.1"/>
    <property type="molecule type" value="Genomic_DNA"/>
</dbReference>
<feature type="compositionally biased region" description="Basic residues" evidence="1">
    <location>
        <begin position="1"/>
        <end position="18"/>
    </location>
</feature>
<sequence length="75" mass="8056">MPRRAATMKRNANKHRAVTRSMTKATKAKRQAAAAKARATLRNMRAASHLPVTRAAASAKKAAKAAAKRLSAVFE</sequence>